<dbReference type="PANTHER" id="PTHR33307">
    <property type="entry name" value="ALPHA-RHAMNOSIDASE (EUROFUNG)"/>
    <property type="match status" value="1"/>
</dbReference>
<dbReference type="Pfam" id="PF17390">
    <property type="entry name" value="Bac_rhamnosid_C"/>
    <property type="match status" value="1"/>
</dbReference>
<dbReference type="SUPFAM" id="SSF48208">
    <property type="entry name" value="Six-hairpin glycosidases"/>
    <property type="match status" value="1"/>
</dbReference>
<evidence type="ECO:0000259" key="8">
    <source>
        <dbReference type="Pfam" id="PF17390"/>
    </source>
</evidence>
<dbReference type="Gene3D" id="2.60.120.260">
    <property type="entry name" value="Galactose-binding domain-like"/>
    <property type="match status" value="2"/>
</dbReference>
<feature type="domain" description="Alpha-L-rhamnosidase C-terminal" evidence="8">
    <location>
        <begin position="779"/>
        <end position="848"/>
    </location>
</feature>
<dbReference type="Gene3D" id="2.60.420.10">
    <property type="entry name" value="Maltose phosphorylase, domain 3"/>
    <property type="match status" value="1"/>
</dbReference>
<feature type="domain" description="Alpha-L-rhamnosidase six-hairpin glycosidase" evidence="7">
    <location>
        <begin position="431"/>
        <end position="777"/>
    </location>
</feature>
<proteinExistence type="predicted"/>
<dbReference type="InterPro" id="IPR013737">
    <property type="entry name" value="Bac_rhamnosid_N"/>
</dbReference>
<dbReference type="Pfam" id="PF08531">
    <property type="entry name" value="Bac_rhamnosid_N"/>
    <property type="match status" value="1"/>
</dbReference>
<organism evidence="9 10">
    <name type="scientific">Microbacterium murale</name>
    <dbReference type="NCBI Taxonomy" id="1081040"/>
    <lineage>
        <taxon>Bacteria</taxon>
        <taxon>Bacillati</taxon>
        <taxon>Actinomycetota</taxon>
        <taxon>Actinomycetes</taxon>
        <taxon>Micrococcales</taxon>
        <taxon>Microbacteriaceae</taxon>
        <taxon>Microbacterium</taxon>
    </lineage>
</organism>
<dbReference type="InterPro" id="IPR035396">
    <property type="entry name" value="Bac_rhamnosid6H"/>
</dbReference>
<dbReference type="InterPro" id="IPR035398">
    <property type="entry name" value="Bac_rhamnosid_C"/>
</dbReference>
<dbReference type="PIRSF" id="PIRSF010631">
    <property type="entry name" value="A-rhamnsds"/>
    <property type="match status" value="1"/>
</dbReference>
<feature type="domain" description="Bacterial alpha-L-rhamnosidase N-terminal" evidence="6">
    <location>
        <begin position="151"/>
        <end position="318"/>
    </location>
</feature>
<evidence type="ECO:0000256" key="4">
    <source>
        <dbReference type="SAM" id="MobiDB-lite"/>
    </source>
</evidence>
<evidence type="ECO:0000259" key="7">
    <source>
        <dbReference type="Pfam" id="PF17389"/>
    </source>
</evidence>
<dbReference type="Gene3D" id="2.60.40.10">
    <property type="entry name" value="Immunoglobulins"/>
    <property type="match status" value="1"/>
</dbReference>
<dbReference type="EC" id="3.2.1.40" evidence="2"/>
<dbReference type="Gene3D" id="1.50.10.10">
    <property type="match status" value="1"/>
</dbReference>
<dbReference type="InterPro" id="IPR016007">
    <property type="entry name" value="Alpha_rhamnosid"/>
</dbReference>
<evidence type="ECO:0000313" key="10">
    <source>
        <dbReference type="Proteomes" id="UP000629365"/>
    </source>
</evidence>
<comment type="catalytic activity">
    <reaction evidence="1">
        <text>Hydrolysis of terminal non-reducing alpha-L-rhamnose residues in alpha-L-rhamnosides.</text>
        <dbReference type="EC" id="3.2.1.40"/>
    </reaction>
</comment>
<evidence type="ECO:0000259" key="6">
    <source>
        <dbReference type="Pfam" id="PF08531"/>
    </source>
</evidence>
<keyword evidence="10" id="KW-1185">Reference proteome</keyword>
<feature type="region of interest" description="Disordered" evidence="4">
    <location>
        <begin position="1"/>
        <end position="25"/>
    </location>
</feature>
<evidence type="ECO:0000313" key="9">
    <source>
        <dbReference type="EMBL" id="GGD86204.1"/>
    </source>
</evidence>
<dbReference type="InterPro" id="IPR008928">
    <property type="entry name" value="6-hairpin_glycosidase_sf"/>
</dbReference>
<protein>
    <recommendedName>
        <fullName evidence="2">alpha-L-rhamnosidase</fullName>
        <ecNumber evidence="2">3.2.1.40</ecNumber>
    </recommendedName>
</protein>
<feature type="domain" description="Alpha-L-rhamnosidase concanavalin-like" evidence="5">
    <location>
        <begin position="331"/>
        <end position="426"/>
    </location>
</feature>
<evidence type="ECO:0000259" key="5">
    <source>
        <dbReference type="Pfam" id="PF05592"/>
    </source>
</evidence>
<dbReference type="Proteomes" id="UP000629365">
    <property type="component" value="Unassembled WGS sequence"/>
</dbReference>
<comment type="caution">
    <text evidence="9">The sequence shown here is derived from an EMBL/GenBank/DDBJ whole genome shotgun (WGS) entry which is preliminary data.</text>
</comment>
<dbReference type="InterPro" id="IPR013783">
    <property type="entry name" value="Ig-like_fold"/>
</dbReference>
<name>A0ABQ1RY38_9MICO</name>
<gene>
    <name evidence="9" type="ORF">GCM10007269_31380</name>
</gene>
<dbReference type="Pfam" id="PF17389">
    <property type="entry name" value="Bac_rhamnosid6H"/>
    <property type="match status" value="1"/>
</dbReference>
<dbReference type="EMBL" id="BMCM01000005">
    <property type="protein sequence ID" value="GGD86204.1"/>
    <property type="molecule type" value="Genomic_DNA"/>
</dbReference>
<dbReference type="Pfam" id="PF05592">
    <property type="entry name" value="Bac_rhamnosid"/>
    <property type="match status" value="1"/>
</dbReference>
<evidence type="ECO:0000256" key="3">
    <source>
        <dbReference type="ARBA" id="ARBA00022801"/>
    </source>
</evidence>
<evidence type="ECO:0000256" key="1">
    <source>
        <dbReference type="ARBA" id="ARBA00001445"/>
    </source>
</evidence>
<dbReference type="InterPro" id="IPR008902">
    <property type="entry name" value="Rhamnosid_concanavalin"/>
</dbReference>
<sequence length="881" mass="95493">MSMSVTPSVSQARIPSTHAVTGVRTEHADPTCWVATSRPRVSWRSVATGSDWTQSAADVRLVGDDAVIETVRLEGPASIFVAWPFAHALPEREARWIQVRTADADGIWSDWSVPLEARSAALELGRWQANPIASGTGAGIFRRELALRGPVRRATLYAAAQGVYQVSINGVDVDDHVLKPGWSSYDLRLPYETTDVTPLMAAGANVIGIRLAGGWYSERYNRHAHDEPTWGDTPSVACLLVVEYEDGTSEDIVTDGSWRTSHGEIVHTGIYVGESVDARLEPHGWPSPGFDDADWIFAVETEWQATPTPRIGPPVRAIEELPAVSAHVSPAGATILDFGQNIAGRLRVRVRAPRDTVLTLQHAEVLEHGELALRPLRAATATDTYVHDGVDRVWEPEFTFHGFRYASIDGLPGGTNPADVTAVVLHSEMTRTGWFDCSEPLVTKLHENVVWSMRDNFLHLPTDCPQRDERQGWTGDIQVFAPTAATLFDVGGFLASWLTDLRLEQEERGTVSFIVPDIVKRPRPPAAAWGDAATVVPSVLYERLGDAGVLADQFESMKGWVEQIRAAAGESRLWRGGFQFGDWLDPDSPPDDPSAAKVPAEIVATAYYAKSAGLVARAARTLGDEASERHYAALAEEVRSAWTDEYVDAAAGRVRSDAATAYALAIVFDLVQGDERVALAQRLVELLDESDYRVLTGFVGTPLLADALTSTGHDDAAARLLLQTECPSWLYPVRMGATTVWERWDSMLPDGTINPGEMTSFNHYALGAVADWLHRVVAGLSADAPGYSRIRVAPRPLAGLHRATSVIDTPYGSASVGWAETPDGSLRVEAEVPANTTAVVDLPGADEFAVGSGRHSWTIVDARGDPAEPIGVADRVGNLSS</sequence>
<accession>A0ABQ1RY38</accession>
<dbReference type="PANTHER" id="PTHR33307:SF6">
    <property type="entry name" value="ALPHA-RHAMNOSIDASE (EUROFUNG)-RELATED"/>
    <property type="match status" value="1"/>
</dbReference>
<keyword evidence="3" id="KW-0378">Hydrolase</keyword>
<evidence type="ECO:0000256" key="2">
    <source>
        <dbReference type="ARBA" id="ARBA00012652"/>
    </source>
</evidence>
<reference evidence="10" key="1">
    <citation type="journal article" date="2019" name="Int. J. Syst. Evol. Microbiol.">
        <title>The Global Catalogue of Microorganisms (GCM) 10K type strain sequencing project: providing services to taxonomists for standard genome sequencing and annotation.</title>
        <authorList>
            <consortium name="The Broad Institute Genomics Platform"/>
            <consortium name="The Broad Institute Genome Sequencing Center for Infectious Disease"/>
            <person name="Wu L."/>
            <person name="Ma J."/>
        </authorList>
    </citation>
    <scope>NUCLEOTIDE SEQUENCE [LARGE SCALE GENOMIC DNA]</scope>
    <source>
        <strain evidence="10">CCM 7640</strain>
    </source>
</reference>
<feature type="compositionally biased region" description="Polar residues" evidence="4">
    <location>
        <begin position="1"/>
        <end position="14"/>
    </location>
</feature>
<dbReference type="InterPro" id="IPR012341">
    <property type="entry name" value="6hp_glycosidase-like_sf"/>
</dbReference>
<dbReference type="Pfam" id="PF25788">
    <property type="entry name" value="Ig_Rha78A_N"/>
    <property type="match status" value="1"/>
</dbReference>